<dbReference type="Gene3D" id="3.40.50.720">
    <property type="entry name" value="NAD(P)-binding Rossmann-like Domain"/>
    <property type="match status" value="1"/>
</dbReference>
<feature type="active site" description="Proton donor; for dehydratase activity" evidence="6">
    <location>
        <position position="1934"/>
    </location>
</feature>
<feature type="region of interest" description="N-terminal hotdog fold" evidence="6">
    <location>
        <begin position="1734"/>
        <end position="1862"/>
    </location>
</feature>
<dbReference type="Pfam" id="PF00109">
    <property type="entry name" value="ketoacyl-synt"/>
    <property type="match status" value="1"/>
</dbReference>
<dbReference type="InterPro" id="IPR016039">
    <property type="entry name" value="Thiolase-like"/>
</dbReference>
<keyword evidence="2" id="KW-0596">Phosphopantetheine</keyword>
<dbReference type="SMART" id="SM00826">
    <property type="entry name" value="PKS_DH"/>
    <property type="match status" value="1"/>
</dbReference>
<dbReference type="SUPFAM" id="SSF55048">
    <property type="entry name" value="Probable ACP-binding domain of malonyl-CoA ACP transacylase"/>
    <property type="match status" value="1"/>
</dbReference>
<dbReference type="SUPFAM" id="SSF53901">
    <property type="entry name" value="Thiolase-like"/>
    <property type="match status" value="1"/>
</dbReference>
<dbReference type="PROSITE" id="PS52004">
    <property type="entry name" value="KS3_2"/>
    <property type="match status" value="1"/>
</dbReference>
<dbReference type="Pfam" id="PF14765">
    <property type="entry name" value="PS-DH"/>
    <property type="match status" value="1"/>
</dbReference>
<feature type="domain" description="Carrier" evidence="8">
    <location>
        <begin position="1123"/>
        <end position="1200"/>
    </location>
</feature>
<evidence type="ECO:0000313" key="11">
    <source>
        <dbReference type="EMBL" id="MBB4889575.1"/>
    </source>
</evidence>
<dbReference type="Gene3D" id="3.40.47.10">
    <property type="match status" value="1"/>
</dbReference>
<evidence type="ECO:0000256" key="5">
    <source>
        <dbReference type="ARBA" id="ARBA00023194"/>
    </source>
</evidence>
<dbReference type="InterPro" id="IPR049900">
    <property type="entry name" value="PKS_mFAS_DH"/>
</dbReference>
<dbReference type="PROSITE" id="PS52019">
    <property type="entry name" value="PKS_MFAS_DH"/>
    <property type="match status" value="1"/>
</dbReference>
<dbReference type="InterPro" id="IPR057326">
    <property type="entry name" value="KR_dom"/>
</dbReference>
<evidence type="ECO:0000313" key="12">
    <source>
        <dbReference type="Proteomes" id="UP000556436"/>
    </source>
</evidence>
<dbReference type="Pfam" id="PF00550">
    <property type="entry name" value="PP-binding"/>
    <property type="match status" value="1"/>
</dbReference>
<dbReference type="InterPro" id="IPR014031">
    <property type="entry name" value="Ketoacyl_synth_C"/>
</dbReference>
<dbReference type="PANTHER" id="PTHR43074:SF1">
    <property type="entry name" value="BETA-KETOACYL SYNTHASE FAMILY PROTEIN-RELATED"/>
    <property type="match status" value="1"/>
</dbReference>
<gene>
    <name evidence="11" type="ORF">FHS38_005651</name>
</gene>
<keyword evidence="3" id="KW-0597">Phosphoprotein</keyword>
<dbReference type="Gene3D" id="3.40.366.10">
    <property type="entry name" value="Malonyl-Coenzyme A Acyl Carrier Protein, domain 2"/>
    <property type="match status" value="1"/>
</dbReference>
<dbReference type="Pfam" id="PF00698">
    <property type="entry name" value="Acyl_transf_1"/>
    <property type="match status" value="1"/>
</dbReference>
<keyword evidence="5" id="KW-0045">Antibiotic biosynthesis</keyword>
<dbReference type="RefSeq" id="WP_184738138.1">
    <property type="nucleotide sequence ID" value="NZ_JACHJG010000014.1"/>
</dbReference>
<dbReference type="InterPro" id="IPR013968">
    <property type="entry name" value="PKS_KR"/>
</dbReference>
<keyword evidence="4 11" id="KW-0808">Transferase</keyword>
<dbReference type="InterPro" id="IPR001227">
    <property type="entry name" value="Ac_transferase_dom_sf"/>
</dbReference>
<evidence type="ECO:0000256" key="1">
    <source>
        <dbReference type="ARBA" id="ARBA00004792"/>
    </source>
</evidence>
<dbReference type="InterPro" id="IPR016036">
    <property type="entry name" value="Malonyl_transacylase_ACP-bd"/>
</dbReference>
<dbReference type="Gene3D" id="3.30.70.250">
    <property type="entry name" value="Malonyl-CoA ACP transacylase, ACP-binding"/>
    <property type="match status" value="1"/>
</dbReference>
<proteinExistence type="predicted"/>
<keyword evidence="12" id="KW-1185">Reference proteome</keyword>
<dbReference type="InterPro" id="IPR049552">
    <property type="entry name" value="PKS_DH_N"/>
</dbReference>
<feature type="active site" description="Proton acceptor; for dehydratase activity" evidence="6">
    <location>
        <position position="1766"/>
    </location>
</feature>
<dbReference type="InterPro" id="IPR009081">
    <property type="entry name" value="PP-bd_ACP"/>
</dbReference>
<feature type="compositionally biased region" description="Low complexity" evidence="7">
    <location>
        <begin position="1083"/>
        <end position="1092"/>
    </location>
</feature>
<dbReference type="InterPro" id="IPR036736">
    <property type="entry name" value="ACP-like_sf"/>
</dbReference>
<sequence>MPTDDIDRRLAHDPIAIVGLAGMFPKAEDLGEFWDNVVAGRDCTTEVPPAWWKTEDHYDPDLFAPDKTYARRGGFLSPTVFDPRAFGMPPNTVDSTGLVQLLSLMVAKEVLRDAGCEQAEWYDPARTGVVLGVCGTNSTLIPLAARLLAPAITDIARRHGVPEAEARRLARSYLDTLPPWTEDSFPGILGNVVSGRVANRFDFGAANHTVDAACASSLTAVRAAVDELVCRRADLMITGGCDADNSVVSFMCFSKTPALSLTGRVRPFDAEADGTLIGEGIGMLALKRLDDAERDGDRVYAVIRGLGSSSDGRAKSIYAPCGQGQLAALRRAYHDADCAPRSVELIEAHGTGTPAGDEVELTALAELMATPDDSRYVAVGSVKSQIGHTKAAAGAAGLIKTALALHHKLLPPTINVTTPSAPAAREDGALYVNTTARPWILDPARPVRRAGVSAFGFGGVNHHAVLEEHRPPQGRPERRVLHRTPRARLWHAPTPRELLVLLENGGAPDDGPVPAGHARVGYVAKDEEHHTKLLTATIDQLRNNLGLDEWHHVRGIHYRRTALPSGTKVGALFAGQGSQYVDMGLRALLDVPPVRAAFDAAGALFPPEDTLARTVFPPPGAHDKQLADERLRRTAYAQPAIAALAMGQYRFLTELGFAPHAVLGHSFGELPALWAAGTLDDDAFLALARARGQAMQSPPPGSTDPGAMAALRVTEARLRNLLADHPELVVCGRNAPDEQVVGGPRAAVEGFVRSCAGQSVPVQRLPVAAAFHTAFVEHALDAFGAACATVDFAAPAIPVHANTAGATYGPDQEANRRTLVEQLRHPVEFASRLEEMHADGVGVFVEFGPGRTLTGLVERTLGERGAQAVPCDISGADGGVVLKEAALRLAVLGLPLAGINRYDAPERPQRPTASNVARLLEGPNFAWEARQGAYEAEPPRLPEQQRAPQPLVPPGTDPLSQAAAEHLTAHVRYLNGQLDTAEQLTGLLAAGTVDGHVDESLAAAVHAITEHSIALGEAHTRAGEVVTRLLNLPADDPEAWPSTASQAPDGPAVRPPGTAAAPDRTTPLVPRPAGEPLPRPRPASRTARPPAPRTSALAELMADQDGPGRPARTSTNTSDVDLEEMEQVFHQVVAEKTGYDVDMIEPDLFIQEDLGIDSLKQVEIAAEVWRRYPVITRDELFRFTEARTVGELTDMLRNILGGSRPELRRADVMPLDRAFVTLRELPAADVRTDAYGDRPCALLLDDGGELCAAVAEALRTRGWRTCHLTLPGADRADGETWALADWTETALAARLADVLAATSRIDLCALPVDRRADTTADQLVTRLQHAVLVAKHTFPVLEETARGGTRAGFVTATRLDGALGYAGSGEDPVAAFAGGLGGLVKTLALESGPLFCRALDFAPELAAPTVGDAFAAEIADSATDVREVGVDATRRRTPVLSTTPDPLLPHPSETAELGPDDVLLVTGGASGITAWCVEALAAEHRCSYLLLGRTPLTEEPEWAAGLDGPEALRDALAERLRAAGDDAADPHHRSRTDRQAQEILAGRRIRSVLDALRARGAEADYLAADVREADALSRALAPHASRITGVIHAAGSLGDSPLADKTLDSLARVIGTKLSGLHHVLDALDSSRLRHLVVFSSVSGIWGNVRQSDYALANEAVNRYACAFKAAHPTCRVTAVAWGPWAGGMAAPVQEFFRQQGVPVLARDVGCDYFLGQMRPGSGADEVVVIGPVTPLFRRSDSLPDQGLTALRSLDGLEREPMLRDHCWAGAPLLPMTAAVGWGVRAVEGARAGARPVVECRDFRIRRGLYFDGSQPKQAEVRVVPDPETPATDARVTVHTLDDDHEAQMRYEGGFRCADRAPDAPRLELPPYLIADEPHPAYTEGFLFHGPTLRGLRNVLAEEDGRLVLAARLPDPVLAHGAYAGQLYSPGPADLLLQTAALLGRRQHEDGCAPVSVERVELFTPIPGDAPFAIVAELESATVLDVRCTVTACSPDGVVHQRWSGLTLVGLSKEQMADRMTARSRRASAGGGA</sequence>
<dbReference type="InterPro" id="IPR042104">
    <property type="entry name" value="PKS_dehydratase_sf"/>
</dbReference>
<dbReference type="InterPro" id="IPR052568">
    <property type="entry name" value="PKS-FAS_Synthase"/>
</dbReference>
<evidence type="ECO:0000256" key="2">
    <source>
        <dbReference type="ARBA" id="ARBA00022450"/>
    </source>
</evidence>
<evidence type="ECO:0000256" key="6">
    <source>
        <dbReference type="PROSITE-ProRule" id="PRU01363"/>
    </source>
</evidence>
<dbReference type="InterPro" id="IPR049551">
    <property type="entry name" value="PKS_DH_C"/>
</dbReference>
<dbReference type="SMART" id="SM00822">
    <property type="entry name" value="PKS_KR"/>
    <property type="match status" value="1"/>
</dbReference>
<dbReference type="Gene3D" id="3.10.129.110">
    <property type="entry name" value="Polyketide synthase dehydratase"/>
    <property type="match status" value="1"/>
</dbReference>
<dbReference type="SUPFAM" id="SSF52151">
    <property type="entry name" value="FabD/lysophospholipase-like"/>
    <property type="match status" value="1"/>
</dbReference>
<organism evidence="11 12">
    <name type="scientific">Streptomyces netropsis</name>
    <name type="common">Streptoverticillium netropsis</name>
    <dbReference type="NCBI Taxonomy" id="55404"/>
    <lineage>
        <taxon>Bacteria</taxon>
        <taxon>Bacillati</taxon>
        <taxon>Actinomycetota</taxon>
        <taxon>Actinomycetes</taxon>
        <taxon>Kitasatosporales</taxon>
        <taxon>Streptomycetaceae</taxon>
        <taxon>Streptomyces</taxon>
    </lineage>
</organism>
<dbReference type="InterPro" id="IPR014030">
    <property type="entry name" value="Ketoacyl_synth_N"/>
</dbReference>
<comment type="pathway">
    <text evidence="1">Antibiotic biosynthesis.</text>
</comment>
<dbReference type="CDD" id="cd00833">
    <property type="entry name" value="PKS"/>
    <property type="match status" value="1"/>
</dbReference>
<name>A0A7W7LG30_STRNE</name>
<dbReference type="InterPro" id="IPR020807">
    <property type="entry name" value="PKS_DH"/>
</dbReference>
<feature type="region of interest" description="C-terminal hotdog fold" evidence="6">
    <location>
        <begin position="1873"/>
        <end position="2017"/>
    </location>
</feature>
<dbReference type="GO" id="GO:0016747">
    <property type="term" value="F:acyltransferase activity, transferring groups other than amino-acyl groups"/>
    <property type="evidence" value="ECO:0007669"/>
    <property type="project" value="UniProtKB-ARBA"/>
</dbReference>
<dbReference type="Gene3D" id="1.10.1200.10">
    <property type="entry name" value="ACP-like"/>
    <property type="match status" value="1"/>
</dbReference>
<evidence type="ECO:0000259" key="9">
    <source>
        <dbReference type="PROSITE" id="PS52004"/>
    </source>
</evidence>
<feature type="domain" description="Ketosynthase family 3 (KS3)" evidence="9">
    <location>
        <begin position="12"/>
        <end position="468"/>
    </location>
</feature>
<feature type="domain" description="PKS/mFAS DH" evidence="10">
    <location>
        <begin position="1734"/>
        <end position="2017"/>
    </location>
</feature>
<comment type="caution">
    <text evidence="11">The sequence shown here is derived from an EMBL/GenBank/DDBJ whole genome shotgun (WGS) entry which is preliminary data.</text>
</comment>
<feature type="compositionally biased region" description="Pro residues" evidence="7">
    <location>
        <begin position="1069"/>
        <end position="1081"/>
    </location>
</feature>
<evidence type="ECO:0000256" key="7">
    <source>
        <dbReference type="SAM" id="MobiDB-lite"/>
    </source>
</evidence>
<dbReference type="Proteomes" id="UP000556436">
    <property type="component" value="Unassembled WGS sequence"/>
</dbReference>
<dbReference type="SUPFAM" id="SSF47336">
    <property type="entry name" value="ACP-like"/>
    <property type="match status" value="1"/>
</dbReference>
<dbReference type="GO" id="GO:0017000">
    <property type="term" value="P:antibiotic biosynthetic process"/>
    <property type="evidence" value="ECO:0007669"/>
    <property type="project" value="UniProtKB-KW"/>
</dbReference>
<feature type="region of interest" description="Disordered" evidence="7">
    <location>
        <begin position="1036"/>
        <end position="1092"/>
    </location>
</feature>
<dbReference type="InterPro" id="IPR036291">
    <property type="entry name" value="NAD(P)-bd_dom_sf"/>
</dbReference>
<dbReference type="InterPro" id="IPR020841">
    <property type="entry name" value="PKS_Beta-ketoAc_synthase_dom"/>
</dbReference>
<dbReference type="EMBL" id="JACHJG010000014">
    <property type="protein sequence ID" value="MBB4889575.1"/>
    <property type="molecule type" value="Genomic_DNA"/>
</dbReference>
<dbReference type="InterPro" id="IPR014043">
    <property type="entry name" value="Acyl_transferase_dom"/>
</dbReference>
<evidence type="ECO:0000256" key="3">
    <source>
        <dbReference type="ARBA" id="ARBA00022553"/>
    </source>
</evidence>
<dbReference type="Pfam" id="PF08659">
    <property type="entry name" value="KR"/>
    <property type="match status" value="1"/>
</dbReference>
<protein>
    <submittedName>
        <fullName evidence="11">Acyl transferase domain-containing protein/NAD(P)-dependent dehydrogenase (Short-subunit alcohol dehydrogenase family)</fullName>
    </submittedName>
</protein>
<dbReference type="InterPro" id="IPR006162">
    <property type="entry name" value="Ppantetheine_attach_site"/>
</dbReference>
<accession>A0A7W7LG30</accession>
<evidence type="ECO:0000259" key="10">
    <source>
        <dbReference type="PROSITE" id="PS52019"/>
    </source>
</evidence>
<dbReference type="PROSITE" id="PS50075">
    <property type="entry name" value="CARRIER"/>
    <property type="match status" value="1"/>
</dbReference>
<dbReference type="PROSITE" id="PS00012">
    <property type="entry name" value="PHOSPHOPANTETHEINE"/>
    <property type="match status" value="1"/>
</dbReference>
<dbReference type="Pfam" id="PF21089">
    <property type="entry name" value="PKS_DH_N"/>
    <property type="match status" value="1"/>
</dbReference>
<dbReference type="PANTHER" id="PTHR43074">
    <property type="entry name" value="OMEGA-3 POLYUNSATURATED FATTY ACID SYNTHASE PFAB-RELATED"/>
    <property type="match status" value="1"/>
</dbReference>
<dbReference type="InterPro" id="IPR016035">
    <property type="entry name" value="Acyl_Trfase/lysoPLipase"/>
</dbReference>
<dbReference type="SUPFAM" id="SSF51735">
    <property type="entry name" value="NAD(P)-binding Rossmann-fold domains"/>
    <property type="match status" value="1"/>
</dbReference>
<evidence type="ECO:0000259" key="8">
    <source>
        <dbReference type="PROSITE" id="PS50075"/>
    </source>
</evidence>
<reference evidence="11 12" key="1">
    <citation type="submission" date="2020-08" db="EMBL/GenBank/DDBJ databases">
        <title>Genomic Encyclopedia of Type Strains, Phase III (KMG-III): the genomes of soil and plant-associated and newly described type strains.</title>
        <authorList>
            <person name="Whitman W."/>
        </authorList>
    </citation>
    <scope>NUCLEOTIDE SEQUENCE [LARGE SCALE GENOMIC DNA]</scope>
    <source>
        <strain evidence="11 12">CECT 3265</strain>
    </source>
</reference>
<dbReference type="CDD" id="cd08953">
    <property type="entry name" value="KR_2_SDR_x"/>
    <property type="match status" value="1"/>
</dbReference>
<dbReference type="SMART" id="SM00825">
    <property type="entry name" value="PKS_KS"/>
    <property type="match status" value="1"/>
</dbReference>
<dbReference type="Pfam" id="PF02801">
    <property type="entry name" value="Ketoacyl-synt_C"/>
    <property type="match status" value="1"/>
</dbReference>
<evidence type="ECO:0000256" key="4">
    <source>
        <dbReference type="ARBA" id="ARBA00022679"/>
    </source>
</evidence>
<dbReference type="SMART" id="SM00827">
    <property type="entry name" value="PKS_AT"/>
    <property type="match status" value="1"/>
</dbReference>